<organism evidence="2 3">
    <name type="scientific">Nocardia rhizosphaerihabitans</name>
    <dbReference type="NCBI Taxonomy" id="1691570"/>
    <lineage>
        <taxon>Bacteria</taxon>
        <taxon>Bacillati</taxon>
        <taxon>Actinomycetota</taxon>
        <taxon>Actinomycetes</taxon>
        <taxon>Mycobacteriales</taxon>
        <taxon>Nocardiaceae</taxon>
        <taxon>Nocardia</taxon>
    </lineage>
</organism>
<sequence>MQPIHRVIRIQRHIRATRAHDRVHGDDQLHTAPHRQPDQRFGPHTERDQPPRQHPHPGVEFGIGQRLGAELHRDTVGRAGQLLGEPVDQGRRLTRRRQLHTQRRHGIARQRIQQHTERPIGRVDHTGEQLGEHDLHERFRIQCATGQLGHQGELGIEIDIGHRGRIELDRDPCRLHRRDRRHQRCQLFCSPARRSGVGHLDCLPSTDRR</sequence>
<evidence type="ECO:0000256" key="1">
    <source>
        <dbReference type="SAM" id="MobiDB-lite"/>
    </source>
</evidence>
<name>A0ABQ2K5P5_9NOCA</name>
<accession>A0ABQ2K5P5</accession>
<reference evidence="3" key="1">
    <citation type="journal article" date="2019" name="Int. J. Syst. Evol. Microbiol.">
        <title>The Global Catalogue of Microorganisms (GCM) 10K type strain sequencing project: providing services to taxonomists for standard genome sequencing and annotation.</title>
        <authorList>
            <consortium name="The Broad Institute Genomics Platform"/>
            <consortium name="The Broad Institute Genome Sequencing Center for Infectious Disease"/>
            <person name="Wu L."/>
            <person name="Ma J."/>
        </authorList>
    </citation>
    <scope>NUCLEOTIDE SEQUENCE [LARGE SCALE GENOMIC DNA]</scope>
    <source>
        <strain evidence="3">CGMCC 4.7329</strain>
    </source>
</reference>
<dbReference type="EMBL" id="BMNE01000001">
    <property type="protein sequence ID" value="GGN70603.1"/>
    <property type="molecule type" value="Genomic_DNA"/>
</dbReference>
<evidence type="ECO:0000313" key="3">
    <source>
        <dbReference type="Proteomes" id="UP000658127"/>
    </source>
</evidence>
<dbReference type="Proteomes" id="UP000658127">
    <property type="component" value="Unassembled WGS sequence"/>
</dbReference>
<comment type="caution">
    <text evidence="2">The sequence shown here is derived from an EMBL/GenBank/DDBJ whole genome shotgun (WGS) entry which is preliminary data.</text>
</comment>
<feature type="compositionally biased region" description="Basic and acidic residues" evidence="1">
    <location>
        <begin position="18"/>
        <end position="51"/>
    </location>
</feature>
<keyword evidence="3" id="KW-1185">Reference proteome</keyword>
<protein>
    <submittedName>
        <fullName evidence="2">Uncharacterized protein</fullName>
    </submittedName>
</protein>
<feature type="region of interest" description="Disordered" evidence="1">
    <location>
        <begin position="15"/>
        <end position="61"/>
    </location>
</feature>
<evidence type="ECO:0000313" key="2">
    <source>
        <dbReference type="EMBL" id="GGN70603.1"/>
    </source>
</evidence>
<gene>
    <name evidence="2" type="ORF">GCM10011610_09930</name>
</gene>
<proteinExistence type="predicted"/>